<evidence type="ECO:0000313" key="2">
    <source>
        <dbReference type="Proteomes" id="UP000001485"/>
    </source>
</evidence>
<accession>C5BAM2</accession>
<dbReference type="Proteomes" id="UP000001485">
    <property type="component" value="Chromosome"/>
</dbReference>
<evidence type="ECO:0000313" key="1">
    <source>
        <dbReference type="EMBL" id="ACR70229.1"/>
    </source>
</evidence>
<dbReference type="KEGG" id="eic:NT01EI_3079"/>
<dbReference type="HOGENOM" id="CLU_3167441_0_0_6"/>
<protein>
    <submittedName>
        <fullName evidence="1">Uncharacterized protein</fullName>
    </submittedName>
</protein>
<dbReference type="EMBL" id="CP001600">
    <property type="protein sequence ID" value="ACR70229.1"/>
    <property type="molecule type" value="Genomic_DNA"/>
</dbReference>
<proteinExistence type="predicted"/>
<organism evidence="1 2">
    <name type="scientific">Edwardsiella ictaluri (strain 93-146)</name>
    <dbReference type="NCBI Taxonomy" id="634503"/>
    <lineage>
        <taxon>Bacteria</taxon>
        <taxon>Pseudomonadati</taxon>
        <taxon>Pseudomonadota</taxon>
        <taxon>Gammaproteobacteria</taxon>
        <taxon>Enterobacterales</taxon>
        <taxon>Hafniaceae</taxon>
        <taxon>Edwardsiella</taxon>
    </lineage>
</organism>
<dbReference type="AlphaFoldDB" id="C5BAM2"/>
<reference evidence="2" key="1">
    <citation type="submission" date="2009-03" db="EMBL/GenBank/DDBJ databases">
        <title>Complete genome sequence of Edwardsiella ictaluri 93-146.</title>
        <authorList>
            <person name="Williams M.L."/>
            <person name="Gillaspy A.F."/>
            <person name="Dyer D.W."/>
            <person name="Thune R.L."/>
            <person name="Waldbieser G.C."/>
            <person name="Schuster S.C."/>
            <person name="Gipson J."/>
            <person name="Zaitshik J."/>
            <person name="Landry C."/>
            <person name="Lawrence M.L."/>
        </authorList>
    </citation>
    <scope>NUCLEOTIDE SEQUENCE [LARGE SCALE GENOMIC DNA]</scope>
    <source>
        <strain evidence="2">93-146</strain>
    </source>
</reference>
<reference evidence="1 2" key="2">
    <citation type="journal article" date="2012" name="J. Bacteriol.">
        <title>Genome Sequence of Edwardsiella ictaluri 93-146, a Strain Associated with a Natural Channel Catfish Outbreak of Enteric Septicemia of Catfish.</title>
        <authorList>
            <person name="Williams M.L."/>
            <person name="Gillaspy A.F."/>
            <person name="Dyer D.W."/>
            <person name="Thune R.L."/>
            <person name="Waldbieser G.C."/>
            <person name="Schuster S.C."/>
            <person name="Gipson J."/>
            <person name="Zaitshik J."/>
            <person name="Landry C."/>
            <person name="Banes M.M."/>
            <person name="Lawrence M.L."/>
        </authorList>
    </citation>
    <scope>NUCLEOTIDE SEQUENCE [LARGE SCALE GENOMIC DNA]</scope>
    <source>
        <strain evidence="1 2">93-146</strain>
    </source>
</reference>
<gene>
    <name evidence="1" type="ordered locus">NT01EI_3079</name>
</gene>
<sequence>MGYFFCLSHKIGFIFNRCLMSSRQMFWYGLQNIELDHFYTLFNRVIW</sequence>
<name>C5BAM2_EDWI9</name>